<evidence type="ECO:0000313" key="7">
    <source>
        <dbReference type="EMBL" id="KAF4667138.1"/>
    </source>
</evidence>
<dbReference type="PANTHER" id="PTHR18895:SF74">
    <property type="entry name" value="MTRF1L RELEASE FACTOR GLUTAMINE METHYLTRANSFERASE"/>
    <property type="match status" value="1"/>
</dbReference>
<dbReference type="InterPro" id="IPR016024">
    <property type="entry name" value="ARM-type_fold"/>
</dbReference>
<evidence type="ECO:0000256" key="5">
    <source>
        <dbReference type="ARBA" id="ARBA00048391"/>
    </source>
</evidence>
<dbReference type="GO" id="GO:0005739">
    <property type="term" value="C:mitochondrion"/>
    <property type="evidence" value="ECO:0007669"/>
    <property type="project" value="TreeGrafter"/>
</dbReference>
<gene>
    <name evidence="7" type="primary">HEATR1</name>
    <name evidence="7" type="ORF">FOL46_002675</name>
</gene>
<dbReference type="InterPro" id="IPR029063">
    <property type="entry name" value="SAM-dependent_MTases_sf"/>
</dbReference>
<dbReference type="InterPro" id="IPR007848">
    <property type="entry name" value="Small_mtfrase_dom"/>
</dbReference>
<dbReference type="InterPro" id="IPR002052">
    <property type="entry name" value="DNA_methylase_N6_adenine_CS"/>
</dbReference>
<proteinExistence type="predicted"/>
<dbReference type="SUPFAM" id="SSF53335">
    <property type="entry name" value="S-adenosyl-L-methionine-dependent methyltransferases"/>
    <property type="match status" value="1"/>
</dbReference>
<evidence type="ECO:0000313" key="8">
    <source>
        <dbReference type="Proteomes" id="UP000572268"/>
    </source>
</evidence>
<dbReference type="EMBL" id="JABANN010000188">
    <property type="protein sequence ID" value="KAF4667138.1"/>
    <property type="molecule type" value="Genomic_DNA"/>
</dbReference>
<evidence type="ECO:0000256" key="1">
    <source>
        <dbReference type="ARBA" id="ARBA00012771"/>
    </source>
</evidence>
<dbReference type="Pfam" id="PF05175">
    <property type="entry name" value="MTS"/>
    <property type="match status" value="1"/>
</dbReference>
<dbReference type="InterPro" id="IPR050320">
    <property type="entry name" value="N5-glutamine_MTase"/>
</dbReference>
<dbReference type="EC" id="2.1.1.297" evidence="1"/>
<dbReference type="NCBIfam" id="TIGR00536">
    <property type="entry name" value="hemK_fam"/>
    <property type="match status" value="1"/>
</dbReference>
<dbReference type="GO" id="GO:0102559">
    <property type="term" value="F:peptide chain release factor N(5)-glutamine methyltransferase activity"/>
    <property type="evidence" value="ECO:0007669"/>
    <property type="project" value="UniProtKB-EC"/>
</dbReference>
<name>A0A7J6M6E6_PEROL</name>
<dbReference type="CDD" id="cd02440">
    <property type="entry name" value="AdoMet_MTases"/>
    <property type="match status" value="1"/>
</dbReference>
<dbReference type="GO" id="GO:0003676">
    <property type="term" value="F:nucleic acid binding"/>
    <property type="evidence" value="ECO:0007669"/>
    <property type="project" value="InterPro"/>
</dbReference>
<evidence type="ECO:0000259" key="6">
    <source>
        <dbReference type="Pfam" id="PF05175"/>
    </source>
</evidence>
<reference evidence="7 8" key="1">
    <citation type="submission" date="2020-04" db="EMBL/GenBank/DDBJ databases">
        <title>Perkinsus olseni comparative genomics.</title>
        <authorList>
            <person name="Bogema D.R."/>
        </authorList>
    </citation>
    <scope>NUCLEOTIDE SEQUENCE [LARGE SCALE GENOMIC DNA]</scope>
    <source>
        <strain evidence="7">ATCC PRA-31</strain>
    </source>
</reference>
<dbReference type="SUPFAM" id="SSF48371">
    <property type="entry name" value="ARM repeat"/>
    <property type="match status" value="1"/>
</dbReference>
<accession>A0A7J6M6E6</accession>
<dbReference type="Proteomes" id="UP000572268">
    <property type="component" value="Unassembled WGS sequence"/>
</dbReference>
<dbReference type="GO" id="GO:0032259">
    <property type="term" value="P:methylation"/>
    <property type="evidence" value="ECO:0007669"/>
    <property type="project" value="UniProtKB-KW"/>
</dbReference>
<evidence type="ECO:0000256" key="3">
    <source>
        <dbReference type="ARBA" id="ARBA00022679"/>
    </source>
</evidence>
<protein>
    <recommendedName>
        <fullName evidence="1">peptide chain release factor N(5)-glutamine methyltransferase</fullName>
        <ecNumber evidence="1">2.1.1.297</ecNumber>
    </recommendedName>
</protein>
<dbReference type="InterPro" id="IPR004556">
    <property type="entry name" value="HemK-like"/>
</dbReference>
<evidence type="ECO:0000256" key="4">
    <source>
        <dbReference type="ARBA" id="ARBA00022691"/>
    </source>
</evidence>
<sequence>MLPGGHVLDAQLLRHLSTTSASAREEAIAQLVDRDSTSGGEAKAVAGLVVERLGVEPSHVIRKKILEAEWVWEAVSGEVKRVALEGLLRRLLPSRERITPKQYWEEVVAVDERVIEEVDAVLSLLAEEATAAVIAVKVVRGDKPEITTPVMPDSEETYPGGAAGAAALIQACVEADSGAPTAHEVLEAIESLGLDKSVDASVYAKLASATTEDGDVEKLVGLMINNPACKEMAKSAVKGAEKRPVLLSLAVRQHNLKAFRMYTERVGSKANDNALFLACLLVLGSDDASKHMRSFAQSEIVSRTKAPAASNEDPWLLVNRGVERSIEGKAYAALRKALAEREADAVGSTAVVREIVAANGGLIRWILEASGAVGADLQGQCMDLLRMVDSKSLLHNGAVPSATGAAVAALGDALAKCEDDRVVGKFADTVVGAAGAGISDDLLGVMANAGSRLKPKQLEKLVERATCATLPGPGAVRFLTHADGISVKVLASTLLPLISGGEAVNAVLAGEALFQQTTELSATDREVARKALVKPLCGLLSGEKAREEALDLVCLSILGNVCQKADLAIVKPVVLRAAANKQQLSAALGLCGAIKTVDLLRETLGQIKAPLEGPQIEQLKTIVKSIVGEGNSAAEVLDALLSAPQESARLPSSVICELARGLNANGAALVLLLAADAPREDVETWISGDVLPLDITAMTQALETARALFKGESTFVSTAAVQYHTVSTRVVSAVVLTLMNLGAPEGTPEQYASLLLALHSVTGNAKSKKAAQTRSRAIEAAGALLLALDADRIIATLTALIKDPSKQPALFTQMADAIEESATGSWQQQYLSIPAPMQEECIDAVIERASREDAVMADSLWSVLRGLCSALSLAALKDRVTKLVGSSEPLASGELPLANAQLCRATTILVKRMGASSLSYLSVLLPSLIAVLSVKGKDSAQLQPTAQCLFEITGACGQYFGPETKSVFRLCVSPEWELTPIGEALSESSKDLSHLLQMTAQRLARSQPVATMMESVKSLIIEACGPKHAAPSDKDIFRLQKLMSLLGYLFSRTSADIRVMSAIHDPLARLLSRVVAVVQSTHVVVPPARREVRWCDAEFGWGSEALAGLTVQALSEACLHMRLADVGAVIKTLGKAMKRGGWLSEDGHKAPQTAIWLTLAAELCNRGGQEIGVAVLQLMSGEILEVFKKCNEQASASKKSSKKRKSGEEAAQESRPWWFDLMQEALNLVAAVSNVTSEVSSDGETFEAIIDAVANCSASAKYWPPAYTAEAQSALSLAVIAIGKRCATDNQVKYLLSDLLRPCRMEPSAQVKLALLRAVTELWKAVGGPLLVGMSEVSVYAGELLEDENAEVERATRLMLAEVEAVSGESLLEKIINSDASAAELSTSVYVPSFTTTHASPFSLGSSVPIMGSCPGLSPATYLPVLHWQELPAGSSLHSRPEEGEWRCAIGGFWAVPMLAPLGMNWKYSVLAGNVGRGDSLLEMVEGEHSREAAIARSCSESRPALDSLPVPCGVASNASCTDGLESASVIPNAIMVYKPPECHVDFLHLKDFCVRPPTLIPRPETELMVERILESRPPATRLALDLCSGSGVIGIALATEWADSRVDLVDASERAMSLARENAVRYGVDERLSFLVGAIGDQEFAENSYDMIVSNPPYIPTATIENLSRTVKNHEDILALDGGVKGMDIMRQVLDVASVALKPGGLLWMEVYAEAEQHGLVEEYIARYHATRLHLQEVVPDLRDMPRFVVIRKAGPDRAQRDR</sequence>
<keyword evidence="2" id="KW-0489">Methyltransferase</keyword>
<evidence type="ECO:0000256" key="2">
    <source>
        <dbReference type="ARBA" id="ARBA00022603"/>
    </source>
</evidence>
<dbReference type="PROSITE" id="PS00092">
    <property type="entry name" value="N6_MTASE"/>
    <property type="match status" value="1"/>
</dbReference>
<dbReference type="PANTHER" id="PTHR18895">
    <property type="entry name" value="HEMK METHYLTRANSFERASE"/>
    <property type="match status" value="1"/>
</dbReference>
<comment type="catalytic activity">
    <reaction evidence="5">
        <text>L-glutaminyl-[peptide chain release factor] + S-adenosyl-L-methionine = N(5)-methyl-L-glutaminyl-[peptide chain release factor] + S-adenosyl-L-homocysteine + H(+)</text>
        <dbReference type="Rhea" id="RHEA:42896"/>
        <dbReference type="Rhea" id="RHEA-COMP:10271"/>
        <dbReference type="Rhea" id="RHEA-COMP:10272"/>
        <dbReference type="ChEBI" id="CHEBI:15378"/>
        <dbReference type="ChEBI" id="CHEBI:30011"/>
        <dbReference type="ChEBI" id="CHEBI:57856"/>
        <dbReference type="ChEBI" id="CHEBI:59789"/>
        <dbReference type="ChEBI" id="CHEBI:61891"/>
        <dbReference type="EC" id="2.1.1.297"/>
    </reaction>
</comment>
<keyword evidence="3" id="KW-0808">Transferase</keyword>
<comment type="caution">
    <text evidence="7">The sequence shown here is derived from an EMBL/GenBank/DDBJ whole genome shotgun (WGS) entry which is preliminary data.</text>
</comment>
<dbReference type="Gene3D" id="3.40.50.150">
    <property type="entry name" value="Vaccinia Virus protein VP39"/>
    <property type="match status" value="1"/>
</dbReference>
<feature type="domain" description="Methyltransferase small" evidence="6">
    <location>
        <begin position="1566"/>
        <end position="1662"/>
    </location>
</feature>
<organism evidence="7 8">
    <name type="scientific">Perkinsus olseni</name>
    <name type="common">Perkinsus atlanticus</name>
    <dbReference type="NCBI Taxonomy" id="32597"/>
    <lineage>
        <taxon>Eukaryota</taxon>
        <taxon>Sar</taxon>
        <taxon>Alveolata</taxon>
        <taxon>Perkinsozoa</taxon>
        <taxon>Perkinsea</taxon>
        <taxon>Perkinsida</taxon>
        <taxon>Perkinsidae</taxon>
        <taxon>Perkinsus</taxon>
    </lineage>
</organism>
<keyword evidence="4" id="KW-0949">S-adenosyl-L-methionine</keyword>